<dbReference type="Proteomes" id="UP001280121">
    <property type="component" value="Unassembled WGS sequence"/>
</dbReference>
<proteinExistence type="predicted"/>
<dbReference type="CDD" id="cd06222">
    <property type="entry name" value="RNase_H_like"/>
    <property type="match status" value="1"/>
</dbReference>
<dbReference type="Pfam" id="PF13456">
    <property type="entry name" value="RVT_3"/>
    <property type="match status" value="1"/>
</dbReference>
<keyword evidence="4" id="KW-1185">Reference proteome</keyword>
<dbReference type="SUPFAM" id="SSF53098">
    <property type="entry name" value="Ribonuclease H-like"/>
    <property type="match status" value="1"/>
</dbReference>
<keyword evidence="1" id="KW-1133">Transmembrane helix</keyword>
<feature type="transmembrane region" description="Helical" evidence="1">
    <location>
        <begin position="127"/>
        <end position="149"/>
    </location>
</feature>
<feature type="domain" description="RNase H type-1" evidence="2">
    <location>
        <begin position="394"/>
        <end position="476"/>
    </location>
</feature>
<evidence type="ECO:0000259" key="2">
    <source>
        <dbReference type="Pfam" id="PF13456"/>
    </source>
</evidence>
<name>A0AAD9TN10_9ROSI</name>
<gene>
    <name evidence="3" type="ORF">Ddye_026295</name>
</gene>
<sequence length="478" mass="54432">MNECLDIFCDLSRQQVSYPKSRIFFSNNVKKSDAWLIARTCDSLLTNDLGRYLGIPLNHGRISSKTYKEIVEKTQKRLATWKSDSLSLAGRATLIKVMTSAILFYAMQFVKLPSEICNKLDKINRDFLYGHTSLRVLFILLIGTQFLYLKEMVALESRSLSHKYLNNILFTDPNLNKNKVRSSTWKSISFGVKLISIGLKWRVGSGTHIRFWVDEWVPDIAILTDHAIVRIGNDDLKLTVDSFKTNGEWHLPQLAIVLPWNIVHRINSIHAGKLHSGPDKTLLHEKIRTNLQRYVCGITVDPSCPKCNTGIESIDHLLRGCRESVVVLEIFFKGSTSSADFKGDLEGWLASNLQSGKLTIDNLPNYLHFSSIITASGVLCDYWKNWLKRFVLNKGIGSVIKVELWGLYEGLKMAWNSSFRKVTVETESLTSVHLIHYDIKHHHPLYSLIKSCKSLVADDWNCSITLIFKEGNKLADRT</sequence>
<dbReference type="GO" id="GO:0004523">
    <property type="term" value="F:RNA-DNA hybrid ribonuclease activity"/>
    <property type="evidence" value="ECO:0007669"/>
    <property type="project" value="InterPro"/>
</dbReference>
<dbReference type="GO" id="GO:0003676">
    <property type="term" value="F:nucleic acid binding"/>
    <property type="evidence" value="ECO:0007669"/>
    <property type="project" value="InterPro"/>
</dbReference>
<dbReference type="PANTHER" id="PTHR33116:SF70">
    <property type="entry name" value="NON-LTR RETROELEMENT REVERSE TRANSCRIPTASE-LIKE PROTEIN"/>
    <property type="match status" value="1"/>
</dbReference>
<dbReference type="EMBL" id="JANJYI010000008">
    <property type="protein sequence ID" value="KAK2638500.1"/>
    <property type="molecule type" value="Genomic_DNA"/>
</dbReference>
<accession>A0AAD9TN10</accession>
<reference evidence="3" key="1">
    <citation type="journal article" date="2023" name="Plant J.">
        <title>Genome sequences and population genomics provide insights into the demographic history, inbreeding, and mutation load of two 'living fossil' tree species of Dipteronia.</title>
        <authorList>
            <person name="Feng Y."/>
            <person name="Comes H.P."/>
            <person name="Chen J."/>
            <person name="Zhu S."/>
            <person name="Lu R."/>
            <person name="Zhang X."/>
            <person name="Li P."/>
            <person name="Qiu J."/>
            <person name="Olsen K.M."/>
            <person name="Qiu Y."/>
        </authorList>
    </citation>
    <scope>NUCLEOTIDE SEQUENCE</scope>
    <source>
        <strain evidence="3">KIB01</strain>
    </source>
</reference>
<evidence type="ECO:0000313" key="3">
    <source>
        <dbReference type="EMBL" id="KAK2638500.1"/>
    </source>
</evidence>
<evidence type="ECO:0000256" key="1">
    <source>
        <dbReference type="SAM" id="Phobius"/>
    </source>
</evidence>
<keyword evidence="1" id="KW-0812">Transmembrane</keyword>
<dbReference type="AlphaFoldDB" id="A0AAD9TN10"/>
<organism evidence="3 4">
    <name type="scientific">Dipteronia dyeriana</name>
    <dbReference type="NCBI Taxonomy" id="168575"/>
    <lineage>
        <taxon>Eukaryota</taxon>
        <taxon>Viridiplantae</taxon>
        <taxon>Streptophyta</taxon>
        <taxon>Embryophyta</taxon>
        <taxon>Tracheophyta</taxon>
        <taxon>Spermatophyta</taxon>
        <taxon>Magnoliopsida</taxon>
        <taxon>eudicotyledons</taxon>
        <taxon>Gunneridae</taxon>
        <taxon>Pentapetalae</taxon>
        <taxon>rosids</taxon>
        <taxon>malvids</taxon>
        <taxon>Sapindales</taxon>
        <taxon>Sapindaceae</taxon>
        <taxon>Hippocastanoideae</taxon>
        <taxon>Acereae</taxon>
        <taxon>Dipteronia</taxon>
    </lineage>
</organism>
<dbReference type="Gene3D" id="3.30.420.10">
    <property type="entry name" value="Ribonuclease H-like superfamily/Ribonuclease H"/>
    <property type="match status" value="1"/>
</dbReference>
<keyword evidence="1" id="KW-0472">Membrane</keyword>
<dbReference type="InterPro" id="IPR036397">
    <property type="entry name" value="RNaseH_sf"/>
</dbReference>
<comment type="caution">
    <text evidence="3">The sequence shown here is derived from an EMBL/GenBank/DDBJ whole genome shotgun (WGS) entry which is preliminary data.</text>
</comment>
<dbReference type="PANTHER" id="PTHR33116">
    <property type="entry name" value="REVERSE TRANSCRIPTASE ZINC-BINDING DOMAIN-CONTAINING PROTEIN-RELATED-RELATED"/>
    <property type="match status" value="1"/>
</dbReference>
<evidence type="ECO:0000313" key="4">
    <source>
        <dbReference type="Proteomes" id="UP001280121"/>
    </source>
</evidence>
<dbReference type="InterPro" id="IPR044730">
    <property type="entry name" value="RNase_H-like_dom_plant"/>
</dbReference>
<protein>
    <recommendedName>
        <fullName evidence="2">RNase H type-1 domain-containing protein</fullName>
    </recommendedName>
</protein>
<dbReference type="InterPro" id="IPR012337">
    <property type="entry name" value="RNaseH-like_sf"/>
</dbReference>
<dbReference type="InterPro" id="IPR002156">
    <property type="entry name" value="RNaseH_domain"/>
</dbReference>